<protein>
    <submittedName>
        <fullName evidence="1">Uncharacterized protein</fullName>
    </submittedName>
</protein>
<reference evidence="1 2" key="1">
    <citation type="submission" date="2019-04" db="EMBL/GenBank/DDBJ databases">
        <authorList>
            <person name="Li Y."/>
            <person name="Wang J."/>
        </authorList>
    </citation>
    <scope>NUCLEOTIDE SEQUENCE [LARGE SCALE GENOMIC DNA]</scope>
    <source>
        <strain evidence="1 2">DSM 14668</strain>
    </source>
</reference>
<proteinExistence type="predicted"/>
<evidence type="ECO:0000313" key="1">
    <source>
        <dbReference type="EMBL" id="TKC98671.1"/>
    </source>
</evidence>
<accession>A0A4V5PMY5</accession>
<organism evidence="1 2">
    <name type="scientific">Polyangium fumosum</name>
    <dbReference type="NCBI Taxonomy" id="889272"/>
    <lineage>
        <taxon>Bacteria</taxon>
        <taxon>Pseudomonadati</taxon>
        <taxon>Myxococcota</taxon>
        <taxon>Polyangia</taxon>
        <taxon>Polyangiales</taxon>
        <taxon>Polyangiaceae</taxon>
        <taxon>Polyangium</taxon>
    </lineage>
</organism>
<gene>
    <name evidence="1" type="ORF">E8A74_40595</name>
</gene>
<name>A0A4V5PMY5_9BACT</name>
<evidence type="ECO:0000313" key="2">
    <source>
        <dbReference type="Proteomes" id="UP000309215"/>
    </source>
</evidence>
<dbReference type="OrthoDB" id="4556966at2"/>
<dbReference type="Pfam" id="PF20213">
    <property type="entry name" value="DUF6573"/>
    <property type="match status" value="1"/>
</dbReference>
<dbReference type="Proteomes" id="UP000309215">
    <property type="component" value="Unassembled WGS sequence"/>
</dbReference>
<dbReference type="AlphaFoldDB" id="A0A4V5PMY5"/>
<sequence length="133" mass="14565">MSDEDNDVGGEFVLIAAYSRAQALEDGTLVDVTELAKQAGIKAPVALTRSVWEKYVELSPAAEKAGNDTTGRLWDILWMFRCAALQRPDEAEIRYKLYIVTDAIEPSLVELKAIIGPGDDAEAVITILLPEED</sequence>
<comment type="caution">
    <text evidence="1">The sequence shown here is derived from an EMBL/GenBank/DDBJ whole genome shotgun (WGS) entry which is preliminary data.</text>
</comment>
<dbReference type="RefSeq" id="WP_136934499.1">
    <property type="nucleotide sequence ID" value="NZ_SSMQ01000065.1"/>
</dbReference>
<dbReference type="InterPro" id="IPR046480">
    <property type="entry name" value="DUF6573"/>
</dbReference>
<keyword evidence="2" id="KW-1185">Reference proteome</keyword>
<dbReference type="EMBL" id="SSMQ01000065">
    <property type="protein sequence ID" value="TKC98671.1"/>
    <property type="molecule type" value="Genomic_DNA"/>
</dbReference>